<evidence type="ECO:0000256" key="10">
    <source>
        <dbReference type="ARBA" id="ARBA00022833"/>
    </source>
</evidence>
<accession>A0A1G4ITR3</accession>
<comment type="similarity">
    <text evidence="2 14">Belongs to the peptidase C19 family.</text>
</comment>
<dbReference type="InterPro" id="IPR033864">
    <property type="entry name" value="UBA2_scUBP14-like"/>
</dbReference>
<dbReference type="Proteomes" id="UP000190274">
    <property type="component" value="Chromosome B"/>
</dbReference>
<feature type="domain" description="USP" evidence="16">
    <location>
        <begin position="309"/>
        <end position="763"/>
    </location>
</feature>
<dbReference type="InterPro" id="IPR038765">
    <property type="entry name" value="Papain-like_cys_pep_sf"/>
</dbReference>
<evidence type="ECO:0000256" key="1">
    <source>
        <dbReference type="ARBA" id="ARBA00000707"/>
    </source>
</evidence>
<evidence type="ECO:0000256" key="2">
    <source>
        <dbReference type="ARBA" id="ARBA00009085"/>
    </source>
</evidence>
<feature type="domain" description="UBA" evidence="15">
    <location>
        <begin position="629"/>
        <end position="669"/>
    </location>
</feature>
<dbReference type="Gene3D" id="1.10.8.10">
    <property type="entry name" value="DNA helicase RuvA subunit, C-terminal domain"/>
    <property type="match status" value="2"/>
</dbReference>
<reference evidence="19" key="1">
    <citation type="submission" date="2016-03" db="EMBL/GenBank/DDBJ databases">
        <authorList>
            <person name="Devillers H."/>
        </authorList>
    </citation>
    <scope>NUCLEOTIDE SEQUENCE [LARGE SCALE GENOMIC DNA]</scope>
</reference>
<feature type="domain" description="UBP-type" evidence="17">
    <location>
        <begin position="156"/>
        <end position="265"/>
    </location>
</feature>
<dbReference type="EMBL" id="LT598456">
    <property type="protein sequence ID" value="SCU80354.1"/>
    <property type="molecule type" value="Genomic_DNA"/>
</dbReference>
<dbReference type="PANTHER" id="PTHR24006">
    <property type="entry name" value="UBIQUITIN CARBOXYL-TERMINAL HYDROLASE"/>
    <property type="match status" value="1"/>
</dbReference>
<dbReference type="GO" id="GO:0004843">
    <property type="term" value="F:cysteine-type deubiquitinase activity"/>
    <property type="evidence" value="ECO:0007669"/>
    <property type="project" value="UniProtKB-UniRule"/>
</dbReference>
<dbReference type="InterPro" id="IPR016652">
    <property type="entry name" value="Ubiquitinyl_hydrolase"/>
</dbReference>
<dbReference type="PANTHER" id="PTHR24006:SF664">
    <property type="entry name" value="UBIQUITIN CARBOXYL-TERMINAL HYDROLASE"/>
    <property type="match status" value="1"/>
</dbReference>
<sequence length="763" mass="86378">MLTIEDFIELQIPSVIYKDDCGYCFENMYNEDVSTSHCLNVCLKCFQSFCADHADLHQSVTHTELNDCHDFYLNLRKVKKPDAKEPIEKKLKLEITEKSEDETYDVYWSLLDGSRILADYRAPNLDTKVLNKVNQILRAQSTNFQQMASSWQLEFRPCKHVESYELPQGNAETIGGNCAECSLTQNLWLCLHCGHLGCGRQQVGIEGQSHALKHFENHPDHALAVKLGSLSNSSSDVYCYSCDDEVQIADLDKWVKLLAHWGINIQDKVAQEKTLVELQVEQNMNWDFQMVDSQGHELAHLKSSKEYGCGLINLGNSCYMNSVLQCLMNGGVSGWSLDQLGDFPRNVVYVSTNLKCQLLKLRNAFTLEPAKYPHGIRPSTFKNCIGGRHEEFSSGRQQDALEFFSYFTDLLDSKAFDGMPNNVNDLMRFNVQDRIECQKCHGVKYSTQTADYLQVPLHDSAEPQQLLDRICDYFKGEEVSFTCPTCDETVNAVKSSGFKSFPGTLVVSPTRIKLNNWIPTKTSQELLFPGLDASDRGTLHLASLKSAGFNSETEHLLPEDNSNANFTPEASCMAQLSEMGFSENAAVRALYYTDNKGTEDAMNWLFEHVEDPDLNEPFVVPATKNTEEDFNERHLEDMISMGLDPKLCRRALCLNHGDVTASIEWVFSHLDDGIQDAQPEVSKCEMKNHGCTDGKFTNYSLKAVVCHKGTSVQSGHYVVFIKKQVDEEIKWVLYNDERIVVADDPANLEELKKNAYILFFNRC</sequence>
<dbReference type="GO" id="GO:0005829">
    <property type="term" value="C:cytosol"/>
    <property type="evidence" value="ECO:0007669"/>
    <property type="project" value="TreeGrafter"/>
</dbReference>
<dbReference type="Pfam" id="PF02148">
    <property type="entry name" value="zf-UBP"/>
    <property type="match status" value="1"/>
</dbReference>
<evidence type="ECO:0000256" key="9">
    <source>
        <dbReference type="ARBA" id="ARBA00022807"/>
    </source>
</evidence>
<dbReference type="InterPro" id="IPR001607">
    <property type="entry name" value="Znf_UBP"/>
</dbReference>
<keyword evidence="3 14" id="KW-0645">Protease</keyword>
<dbReference type="PROSITE" id="PS00973">
    <property type="entry name" value="USP_2"/>
    <property type="match status" value="1"/>
</dbReference>
<dbReference type="PROSITE" id="PS00972">
    <property type="entry name" value="USP_1"/>
    <property type="match status" value="1"/>
</dbReference>
<dbReference type="STRING" id="1266660.A0A1G4ITR3"/>
<evidence type="ECO:0000259" key="16">
    <source>
        <dbReference type="PROSITE" id="PS50235"/>
    </source>
</evidence>
<dbReference type="GO" id="GO:0005634">
    <property type="term" value="C:nucleus"/>
    <property type="evidence" value="ECO:0007669"/>
    <property type="project" value="TreeGrafter"/>
</dbReference>
<dbReference type="Gene3D" id="3.30.40.10">
    <property type="entry name" value="Zinc/RING finger domain, C3HC4 (zinc finger)"/>
    <property type="match status" value="2"/>
</dbReference>
<dbReference type="InterPro" id="IPR009060">
    <property type="entry name" value="UBA-like_sf"/>
</dbReference>
<dbReference type="AlphaFoldDB" id="A0A1G4ITR3"/>
<dbReference type="PROSITE" id="PS50235">
    <property type="entry name" value="USP_3"/>
    <property type="match status" value="1"/>
</dbReference>
<feature type="binding site" evidence="12">
    <location>
        <position position="178"/>
    </location>
    <ligand>
        <name>Zn(2+)</name>
        <dbReference type="ChEBI" id="CHEBI:29105"/>
    </ligand>
</feature>
<organism evidence="18 19">
    <name type="scientific">Lachancea dasiensis</name>
    <dbReference type="NCBI Taxonomy" id="1072105"/>
    <lineage>
        <taxon>Eukaryota</taxon>
        <taxon>Fungi</taxon>
        <taxon>Dikarya</taxon>
        <taxon>Ascomycota</taxon>
        <taxon>Saccharomycotina</taxon>
        <taxon>Saccharomycetes</taxon>
        <taxon>Saccharomycetales</taxon>
        <taxon>Saccharomycetaceae</taxon>
        <taxon>Lachancea</taxon>
    </lineage>
</organism>
<dbReference type="Pfam" id="PF00443">
    <property type="entry name" value="UCH"/>
    <property type="match status" value="1"/>
</dbReference>
<dbReference type="PROSITE" id="PS50030">
    <property type="entry name" value="UBA"/>
    <property type="match status" value="2"/>
</dbReference>
<keyword evidence="7 14" id="KW-0833">Ubl conjugation pathway</keyword>
<dbReference type="GO" id="GO:0016579">
    <property type="term" value="P:protein deubiquitination"/>
    <property type="evidence" value="ECO:0007669"/>
    <property type="project" value="InterPro"/>
</dbReference>
<feature type="domain" description="UBA" evidence="15">
    <location>
        <begin position="565"/>
        <end position="608"/>
    </location>
</feature>
<evidence type="ECO:0000256" key="7">
    <source>
        <dbReference type="ARBA" id="ARBA00022786"/>
    </source>
</evidence>
<dbReference type="SUPFAM" id="SSF46934">
    <property type="entry name" value="UBA-like"/>
    <property type="match status" value="1"/>
</dbReference>
<dbReference type="SMART" id="SM00290">
    <property type="entry name" value="ZnF_UBP"/>
    <property type="match status" value="1"/>
</dbReference>
<dbReference type="InterPro" id="IPR028889">
    <property type="entry name" value="USP"/>
</dbReference>
<evidence type="ECO:0000256" key="4">
    <source>
        <dbReference type="ARBA" id="ARBA00022723"/>
    </source>
</evidence>
<dbReference type="InterPro" id="IPR015940">
    <property type="entry name" value="UBA"/>
</dbReference>
<dbReference type="CDD" id="cd02658">
    <property type="entry name" value="Peptidase_C19B"/>
    <property type="match status" value="1"/>
</dbReference>
<dbReference type="GO" id="GO:0045721">
    <property type="term" value="P:negative regulation of gluconeogenesis"/>
    <property type="evidence" value="ECO:0007669"/>
    <property type="project" value="EnsemblFungi"/>
</dbReference>
<name>A0A1G4ITR3_9SACH</name>
<dbReference type="InterPro" id="IPR050164">
    <property type="entry name" value="Peptidase_C19"/>
</dbReference>
<protein>
    <recommendedName>
        <fullName evidence="14">Ubiquitin carboxyl-terminal hydrolase</fullName>
        <ecNumber evidence="14">3.4.19.12</ecNumber>
    </recommendedName>
</protein>
<gene>
    <name evidence="18" type="ORF">LADA_0B06810G</name>
</gene>
<dbReference type="SUPFAM" id="SSF54001">
    <property type="entry name" value="Cysteine proteinases"/>
    <property type="match status" value="1"/>
</dbReference>
<keyword evidence="6 13" id="KW-0863">Zinc-finger</keyword>
<dbReference type="InterPro" id="IPR018200">
    <property type="entry name" value="USP_CS"/>
</dbReference>
<evidence type="ECO:0000256" key="14">
    <source>
        <dbReference type="RuleBase" id="RU366025"/>
    </source>
</evidence>
<dbReference type="SUPFAM" id="SSF57850">
    <property type="entry name" value="RING/U-box"/>
    <property type="match status" value="1"/>
</dbReference>
<dbReference type="InterPro" id="IPR001394">
    <property type="entry name" value="Peptidase_C19_UCH"/>
</dbReference>
<dbReference type="GO" id="GO:0008270">
    <property type="term" value="F:zinc ion binding"/>
    <property type="evidence" value="ECO:0007669"/>
    <property type="project" value="UniProtKB-KW"/>
</dbReference>
<dbReference type="PROSITE" id="PS50271">
    <property type="entry name" value="ZF_UBP"/>
    <property type="match status" value="1"/>
</dbReference>
<dbReference type="Pfam" id="PF00627">
    <property type="entry name" value="UBA"/>
    <property type="match status" value="1"/>
</dbReference>
<keyword evidence="10 12" id="KW-0862">Zinc</keyword>
<evidence type="ECO:0000256" key="3">
    <source>
        <dbReference type="ARBA" id="ARBA00022670"/>
    </source>
</evidence>
<dbReference type="SMART" id="SM00165">
    <property type="entry name" value="UBA"/>
    <property type="match status" value="2"/>
</dbReference>
<dbReference type="InterPro" id="IPR041432">
    <property type="entry name" value="UBP13_Znf-UBP_var"/>
</dbReference>
<dbReference type="OrthoDB" id="361536at2759"/>
<feature type="active site" description="Nucleophile" evidence="11">
    <location>
        <position position="318"/>
    </location>
</feature>
<evidence type="ECO:0000259" key="17">
    <source>
        <dbReference type="PROSITE" id="PS50271"/>
    </source>
</evidence>
<evidence type="ECO:0000256" key="11">
    <source>
        <dbReference type="PIRSR" id="PIRSR016308-1"/>
    </source>
</evidence>
<evidence type="ECO:0000256" key="6">
    <source>
        <dbReference type="ARBA" id="ARBA00022771"/>
    </source>
</evidence>
<evidence type="ECO:0000256" key="8">
    <source>
        <dbReference type="ARBA" id="ARBA00022801"/>
    </source>
</evidence>
<feature type="binding site" evidence="12">
    <location>
        <position position="181"/>
    </location>
    <ligand>
        <name>Zn(2+)</name>
        <dbReference type="ChEBI" id="CHEBI:29105"/>
    </ligand>
</feature>
<keyword evidence="5" id="KW-0677">Repeat</keyword>
<dbReference type="InterPro" id="IPR013083">
    <property type="entry name" value="Znf_RING/FYVE/PHD"/>
</dbReference>
<dbReference type="Gene3D" id="3.90.70.10">
    <property type="entry name" value="Cysteine proteinases"/>
    <property type="match status" value="1"/>
</dbReference>
<dbReference type="EC" id="3.4.19.12" evidence="14"/>
<evidence type="ECO:0000313" key="19">
    <source>
        <dbReference type="Proteomes" id="UP000190274"/>
    </source>
</evidence>
<evidence type="ECO:0000313" key="18">
    <source>
        <dbReference type="EMBL" id="SCU80354.1"/>
    </source>
</evidence>
<dbReference type="Pfam" id="PF17807">
    <property type="entry name" value="zf-UBP_var"/>
    <property type="match status" value="1"/>
</dbReference>
<feature type="active site" description="Proton acceptor" evidence="11">
    <location>
        <position position="716"/>
    </location>
</feature>
<feature type="binding site" evidence="12">
    <location>
        <position position="210"/>
    </location>
    <ligand>
        <name>Zn(2+)</name>
        <dbReference type="ChEBI" id="CHEBI:29105"/>
    </ligand>
</feature>
<proteinExistence type="inferred from homology"/>
<feature type="binding site" evidence="12">
    <location>
        <position position="198"/>
    </location>
    <ligand>
        <name>Zn(2+)</name>
        <dbReference type="ChEBI" id="CHEBI:29105"/>
    </ligand>
</feature>
<evidence type="ECO:0000259" key="15">
    <source>
        <dbReference type="PROSITE" id="PS50030"/>
    </source>
</evidence>
<keyword evidence="8 14" id="KW-0378">Hydrolase</keyword>
<dbReference type="PIRSF" id="PIRSF016308">
    <property type="entry name" value="UBP"/>
    <property type="match status" value="1"/>
</dbReference>
<keyword evidence="19" id="KW-1185">Reference proteome</keyword>
<comment type="catalytic activity">
    <reaction evidence="1 14">
        <text>Thiol-dependent hydrolysis of ester, thioester, amide, peptide and isopeptide bonds formed by the C-terminal Gly of ubiquitin (a 76-residue protein attached to proteins as an intracellular targeting signal).</text>
        <dbReference type="EC" id="3.4.19.12"/>
    </reaction>
</comment>
<dbReference type="FunFam" id="1.10.8.10:FF:000086">
    <property type="entry name" value="Ubiquitin carboxyl-terminal hydrolase"/>
    <property type="match status" value="1"/>
</dbReference>
<evidence type="ECO:0000256" key="12">
    <source>
        <dbReference type="PIRSR" id="PIRSR016308-3"/>
    </source>
</evidence>
<evidence type="ECO:0000256" key="5">
    <source>
        <dbReference type="ARBA" id="ARBA00022737"/>
    </source>
</evidence>
<evidence type="ECO:0000256" key="13">
    <source>
        <dbReference type="PROSITE-ProRule" id="PRU00502"/>
    </source>
</evidence>
<keyword evidence="9 14" id="KW-0788">Thiol protease</keyword>
<keyword evidence="4 12" id="KW-0479">Metal-binding</keyword>
<dbReference type="CDD" id="cd14298">
    <property type="entry name" value="UBA2_scUBP14_like"/>
    <property type="match status" value="1"/>
</dbReference>
<dbReference type="GO" id="GO:0043161">
    <property type="term" value="P:proteasome-mediated ubiquitin-dependent protein catabolic process"/>
    <property type="evidence" value="ECO:0007669"/>
    <property type="project" value="EnsemblFungi"/>
</dbReference>